<evidence type="ECO:0000313" key="2">
    <source>
        <dbReference type="Proteomes" id="UP000001075"/>
    </source>
</evidence>
<accession>G3GZ78</accession>
<dbReference type="EMBL" id="JH000073">
    <property type="protein sequence ID" value="EGV98160.1"/>
    <property type="molecule type" value="Genomic_DNA"/>
</dbReference>
<name>G3GZ78_CRIGR</name>
<evidence type="ECO:0000313" key="1">
    <source>
        <dbReference type="EMBL" id="EGV98160.1"/>
    </source>
</evidence>
<organism evidence="1 2">
    <name type="scientific">Cricetulus griseus</name>
    <name type="common">Chinese hamster</name>
    <name type="synonym">Cricetulus barabensis griseus</name>
    <dbReference type="NCBI Taxonomy" id="10029"/>
    <lineage>
        <taxon>Eukaryota</taxon>
        <taxon>Metazoa</taxon>
        <taxon>Chordata</taxon>
        <taxon>Craniata</taxon>
        <taxon>Vertebrata</taxon>
        <taxon>Euteleostomi</taxon>
        <taxon>Mammalia</taxon>
        <taxon>Eutheria</taxon>
        <taxon>Euarchontoglires</taxon>
        <taxon>Glires</taxon>
        <taxon>Rodentia</taxon>
        <taxon>Myomorpha</taxon>
        <taxon>Muroidea</taxon>
        <taxon>Cricetidae</taxon>
        <taxon>Cricetinae</taxon>
        <taxon>Cricetulus</taxon>
    </lineage>
</organism>
<dbReference type="Proteomes" id="UP000001075">
    <property type="component" value="Unassembled WGS sequence"/>
</dbReference>
<reference evidence="2" key="1">
    <citation type="journal article" date="2011" name="Nat. Biotechnol.">
        <title>The genomic sequence of the Chinese hamster ovary (CHO)-K1 cell line.</title>
        <authorList>
            <person name="Xu X."/>
            <person name="Nagarajan H."/>
            <person name="Lewis N.E."/>
            <person name="Pan S."/>
            <person name="Cai Z."/>
            <person name="Liu X."/>
            <person name="Chen W."/>
            <person name="Xie M."/>
            <person name="Wang W."/>
            <person name="Hammond S."/>
            <person name="Andersen M.R."/>
            <person name="Neff N."/>
            <person name="Passarelli B."/>
            <person name="Koh W."/>
            <person name="Fan H.C."/>
            <person name="Wang J."/>
            <person name="Gui Y."/>
            <person name="Lee K.H."/>
            <person name="Betenbaugh M.J."/>
            <person name="Quake S.R."/>
            <person name="Famili I."/>
            <person name="Palsson B.O."/>
            <person name="Wang J."/>
        </authorList>
    </citation>
    <scope>NUCLEOTIDE SEQUENCE [LARGE SCALE GENOMIC DNA]</scope>
    <source>
        <strain evidence="2">CHO K1 cell line</strain>
    </source>
</reference>
<protein>
    <submittedName>
        <fullName evidence="1">Uncharacterized protein</fullName>
    </submittedName>
</protein>
<dbReference type="InParanoid" id="G3GZ78"/>
<sequence>MNLGTNTELTHYVITVWNQSNVKDEPIDPACCERHNMSGYYVHSGHSDPRRQKVEGGHLYLHSKLMPA</sequence>
<dbReference type="AlphaFoldDB" id="G3GZ78"/>
<proteinExistence type="predicted"/>
<gene>
    <name evidence="1" type="ORF">I79_003109</name>
</gene>